<protein>
    <submittedName>
        <fullName evidence="1">Uncharacterized protein</fullName>
    </submittedName>
</protein>
<name>A0A9D4W578_PEA</name>
<dbReference type="EMBL" id="JAMSHJ010000006">
    <property type="protein sequence ID" value="KAI5396298.1"/>
    <property type="molecule type" value="Genomic_DNA"/>
</dbReference>
<comment type="caution">
    <text evidence="1">The sequence shown here is derived from an EMBL/GenBank/DDBJ whole genome shotgun (WGS) entry which is preliminary data.</text>
</comment>
<dbReference type="Gramene" id="Psat06G0249000-T1">
    <property type="protein sequence ID" value="KAI5396298.1"/>
    <property type="gene ID" value="KIW84_062490"/>
</dbReference>
<reference evidence="1 2" key="1">
    <citation type="journal article" date="2022" name="Nat. Genet.">
        <title>Improved pea reference genome and pan-genome highlight genomic features and evolutionary characteristics.</title>
        <authorList>
            <person name="Yang T."/>
            <person name="Liu R."/>
            <person name="Luo Y."/>
            <person name="Hu S."/>
            <person name="Wang D."/>
            <person name="Wang C."/>
            <person name="Pandey M.K."/>
            <person name="Ge S."/>
            <person name="Xu Q."/>
            <person name="Li N."/>
            <person name="Li G."/>
            <person name="Huang Y."/>
            <person name="Saxena R.K."/>
            <person name="Ji Y."/>
            <person name="Li M."/>
            <person name="Yan X."/>
            <person name="He Y."/>
            <person name="Liu Y."/>
            <person name="Wang X."/>
            <person name="Xiang C."/>
            <person name="Varshney R.K."/>
            <person name="Ding H."/>
            <person name="Gao S."/>
            <person name="Zong X."/>
        </authorList>
    </citation>
    <scope>NUCLEOTIDE SEQUENCE [LARGE SCALE GENOMIC DNA]</scope>
    <source>
        <strain evidence="1 2">cv. Zhongwan 6</strain>
    </source>
</reference>
<accession>A0A9D4W578</accession>
<dbReference type="AlphaFoldDB" id="A0A9D4W578"/>
<proteinExistence type="predicted"/>
<evidence type="ECO:0000313" key="1">
    <source>
        <dbReference type="EMBL" id="KAI5396298.1"/>
    </source>
</evidence>
<gene>
    <name evidence="1" type="ORF">KIW84_062490</name>
</gene>
<organism evidence="1 2">
    <name type="scientific">Pisum sativum</name>
    <name type="common">Garden pea</name>
    <name type="synonym">Lathyrus oleraceus</name>
    <dbReference type="NCBI Taxonomy" id="3888"/>
    <lineage>
        <taxon>Eukaryota</taxon>
        <taxon>Viridiplantae</taxon>
        <taxon>Streptophyta</taxon>
        <taxon>Embryophyta</taxon>
        <taxon>Tracheophyta</taxon>
        <taxon>Spermatophyta</taxon>
        <taxon>Magnoliopsida</taxon>
        <taxon>eudicotyledons</taxon>
        <taxon>Gunneridae</taxon>
        <taxon>Pentapetalae</taxon>
        <taxon>rosids</taxon>
        <taxon>fabids</taxon>
        <taxon>Fabales</taxon>
        <taxon>Fabaceae</taxon>
        <taxon>Papilionoideae</taxon>
        <taxon>50 kb inversion clade</taxon>
        <taxon>NPAAA clade</taxon>
        <taxon>Hologalegina</taxon>
        <taxon>IRL clade</taxon>
        <taxon>Fabeae</taxon>
        <taxon>Lathyrus</taxon>
    </lineage>
</organism>
<sequence>MQIRTLCVMLQLKDGEPSYPRFDGHYDHWSMLMENFLRSKEYWTVVVSGIAEPAADAALSDGQKTEQEGLKLKDLKPKNYLFQAID</sequence>
<dbReference type="Proteomes" id="UP001058974">
    <property type="component" value="Chromosome 6"/>
</dbReference>
<keyword evidence="2" id="KW-1185">Reference proteome</keyword>
<evidence type="ECO:0000313" key="2">
    <source>
        <dbReference type="Proteomes" id="UP001058974"/>
    </source>
</evidence>